<feature type="domain" description="C2H2-type" evidence="7">
    <location>
        <begin position="352"/>
        <end position="372"/>
    </location>
</feature>
<feature type="domain" description="C2H2-type" evidence="7">
    <location>
        <begin position="268"/>
        <end position="295"/>
    </location>
</feature>
<dbReference type="PROSITE" id="PS00028">
    <property type="entry name" value="ZINC_FINGER_C2H2_1"/>
    <property type="match status" value="3"/>
</dbReference>
<dbReference type="SMART" id="SM00355">
    <property type="entry name" value="ZnF_C2H2"/>
    <property type="match status" value="5"/>
</dbReference>
<dbReference type="SUPFAM" id="SSF109640">
    <property type="entry name" value="KRAB domain (Kruppel-associated box)"/>
    <property type="match status" value="1"/>
</dbReference>
<organism evidence="9 10">
    <name type="scientific">Galeopterus variegatus</name>
    <name type="common">Malayan flying lemur</name>
    <name type="synonym">Cynocephalus variegatus</name>
    <dbReference type="NCBI Taxonomy" id="482537"/>
    <lineage>
        <taxon>Eukaryota</taxon>
        <taxon>Metazoa</taxon>
        <taxon>Chordata</taxon>
        <taxon>Craniata</taxon>
        <taxon>Vertebrata</taxon>
        <taxon>Euteleostomi</taxon>
        <taxon>Mammalia</taxon>
        <taxon>Eutheria</taxon>
        <taxon>Euarchontoglires</taxon>
        <taxon>Dermoptera</taxon>
        <taxon>Cynocephalidae</taxon>
        <taxon>Galeopterus</taxon>
    </lineage>
</organism>
<dbReference type="PROSITE" id="PS50805">
    <property type="entry name" value="KRAB"/>
    <property type="match status" value="1"/>
</dbReference>
<dbReference type="PROSITE" id="PS50157">
    <property type="entry name" value="ZINC_FINGER_C2H2_2"/>
    <property type="match status" value="5"/>
</dbReference>
<feature type="domain" description="C2H2-type" evidence="7">
    <location>
        <begin position="240"/>
        <end position="267"/>
    </location>
</feature>
<keyword evidence="9" id="KW-1185">Reference proteome</keyword>
<sequence length="372" mass="43605">MLETYSNLVSLGYSITKPEVIFKLEQEAEQWTIDSQNQSLQDVQIVEVLITKSQERHDTHLQDVVITNSNTSTEEKIEIEQAFHLRSNHISSSVINSEKYLGMRCKEFNVCWNALPPREADWMHAGEKSGEGNITGKLWRYCEHLNHHSKIHAQQQAFEYSGQWKSFNTAPILLEQKKVYIGEMSCKFDYGKVFHKSVVLAKEIIPVSEKSSQFDICWRKFYENYELTEQEEIHTEEKPYKYSECDKSFMKKFPLTIHKRTHTGEKLYVCNECGKTFHKSSNLCKHQRIHTGERPYECSECGKTFHEKSNLNMHKRIHTGEKPYECKKCKKAFSQQSHLSVHDRSHTGEKPYECKKCKKAFRQKSHLKNSHG</sequence>
<evidence type="ECO:0000256" key="1">
    <source>
        <dbReference type="ARBA" id="ARBA00022723"/>
    </source>
</evidence>
<feature type="domain" description="C2H2-type" evidence="7">
    <location>
        <begin position="296"/>
        <end position="323"/>
    </location>
</feature>
<dbReference type="RefSeq" id="XP_008561436.1">
    <property type="nucleotide sequence ID" value="XM_008563214.1"/>
</dbReference>
<evidence type="ECO:0000313" key="9">
    <source>
        <dbReference type="Proteomes" id="UP000694923"/>
    </source>
</evidence>
<dbReference type="InterPro" id="IPR001909">
    <property type="entry name" value="KRAB"/>
</dbReference>
<dbReference type="InterPro" id="IPR036051">
    <property type="entry name" value="KRAB_dom_sf"/>
</dbReference>
<keyword evidence="3 6" id="KW-0863">Zinc-finger</keyword>
<evidence type="ECO:0000259" key="7">
    <source>
        <dbReference type="PROSITE" id="PS50157"/>
    </source>
</evidence>
<name>A0ABM0PZ95_GALVR</name>
<accession>A0ABM0PZ95</accession>
<evidence type="ECO:0000256" key="2">
    <source>
        <dbReference type="ARBA" id="ARBA00022737"/>
    </source>
</evidence>
<evidence type="ECO:0000313" key="10">
    <source>
        <dbReference type="RefSeq" id="XP_008561436.1"/>
    </source>
</evidence>
<feature type="domain" description="C2H2-type" evidence="7">
    <location>
        <begin position="324"/>
        <end position="351"/>
    </location>
</feature>
<dbReference type="Gene3D" id="3.30.160.60">
    <property type="entry name" value="Classic Zinc Finger"/>
    <property type="match status" value="5"/>
</dbReference>
<keyword evidence="5" id="KW-0539">Nucleus</keyword>
<feature type="domain" description="KRAB" evidence="8">
    <location>
        <begin position="1"/>
        <end position="43"/>
    </location>
</feature>
<keyword evidence="4" id="KW-0862">Zinc</keyword>
<dbReference type="PANTHER" id="PTHR24393:SF149">
    <property type="entry name" value="ZINC FINGER WITH KRAB AND SCAN DOMAINS 7"/>
    <property type="match status" value="1"/>
</dbReference>
<dbReference type="InterPro" id="IPR036236">
    <property type="entry name" value="Znf_C2H2_sf"/>
</dbReference>
<proteinExistence type="predicted"/>
<protein>
    <submittedName>
        <fullName evidence="10">Zinc finger protein 717-like</fullName>
    </submittedName>
</protein>
<keyword evidence="1" id="KW-0479">Metal-binding</keyword>
<reference evidence="10" key="1">
    <citation type="submission" date="2025-08" db="UniProtKB">
        <authorList>
            <consortium name="RefSeq"/>
        </authorList>
    </citation>
    <scope>IDENTIFICATION</scope>
</reference>
<dbReference type="Pfam" id="PF00096">
    <property type="entry name" value="zf-C2H2"/>
    <property type="match status" value="4"/>
</dbReference>
<dbReference type="InterPro" id="IPR013087">
    <property type="entry name" value="Znf_C2H2_type"/>
</dbReference>
<dbReference type="Proteomes" id="UP000694923">
    <property type="component" value="Unplaced"/>
</dbReference>
<dbReference type="GeneID" id="103581355"/>
<evidence type="ECO:0000256" key="3">
    <source>
        <dbReference type="ARBA" id="ARBA00022771"/>
    </source>
</evidence>
<keyword evidence="2" id="KW-0677">Repeat</keyword>
<dbReference type="PANTHER" id="PTHR24393">
    <property type="entry name" value="ZINC FINGER PROTEIN"/>
    <property type="match status" value="1"/>
</dbReference>
<gene>
    <name evidence="10" type="primary">LOC103581355</name>
</gene>
<evidence type="ECO:0000256" key="5">
    <source>
        <dbReference type="ARBA" id="ARBA00023242"/>
    </source>
</evidence>
<evidence type="ECO:0000256" key="6">
    <source>
        <dbReference type="PROSITE-ProRule" id="PRU00042"/>
    </source>
</evidence>
<evidence type="ECO:0000259" key="8">
    <source>
        <dbReference type="PROSITE" id="PS50805"/>
    </source>
</evidence>
<evidence type="ECO:0000256" key="4">
    <source>
        <dbReference type="ARBA" id="ARBA00022833"/>
    </source>
</evidence>
<dbReference type="SUPFAM" id="SSF57667">
    <property type="entry name" value="beta-beta-alpha zinc fingers"/>
    <property type="match status" value="3"/>
</dbReference>